<gene>
    <name evidence="1" type="ORF">DORLON_01213</name>
</gene>
<dbReference type="Pfam" id="PF16160">
    <property type="entry name" value="DUF4866"/>
    <property type="match status" value="1"/>
</dbReference>
<dbReference type="eggNOG" id="ENOG502Z9PI">
    <property type="taxonomic scope" value="Bacteria"/>
</dbReference>
<comment type="caution">
    <text evidence="1">The sequence shown here is derived from an EMBL/GenBank/DDBJ whole genome shotgun (WGS) entry which is preliminary data.</text>
</comment>
<dbReference type="Proteomes" id="UP000004016">
    <property type="component" value="Unassembled WGS sequence"/>
</dbReference>
<name>A6BFZ1_9FIRM</name>
<evidence type="ECO:0000313" key="2">
    <source>
        <dbReference type="Proteomes" id="UP000004016"/>
    </source>
</evidence>
<dbReference type="InterPro" id="IPR032357">
    <property type="entry name" value="DUF4866"/>
</dbReference>
<reference evidence="1 2" key="1">
    <citation type="submission" date="2007-03" db="EMBL/GenBank/DDBJ databases">
        <authorList>
            <person name="Fulton L."/>
            <person name="Clifton S."/>
            <person name="Fulton B."/>
            <person name="Xu J."/>
            <person name="Minx P."/>
            <person name="Pepin K.H."/>
            <person name="Johnson M."/>
            <person name="Thiruvilangam P."/>
            <person name="Bhonagiri V."/>
            <person name="Nash W.E."/>
            <person name="Mardis E.R."/>
            <person name="Wilson R.K."/>
        </authorList>
    </citation>
    <scope>NUCLEOTIDE SEQUENCE [LARGE SCALE GENOMIC DNA]</scope>
    <source>
        <strain evidence="1 2">DSM 13814</strain>
    </source>
</reference>
<evidence type="ECO:0000313" key="1">
    <source>
        <dbReference type="EMBL" id="EDM63547.1"/>
    </source>
</evidence>
<sequence length="265" mass="31181">MKKYERKRFIMEEKTLFPREEKSEILFKKISEDKWACEKLMETFCSYLFSNDGVDLPDSPSSTEFAQALFNSYRNRDLSAFLMAICQNTVFDLLRNAFLIPYRFNADGKQNPMIMTDENGMLLPEYKRSIHEREYRHFHEVYTDLGAPKNIFLAQAYRYSHSYTSDDMEPEQNILEKNNGVLLIRELPDTVKLKETEAEAYSAILDIVIKLQKELPMSYVFYGQDSLVEDNTRYDEIGVFFPNSHFLKNLERHVSKAEAIIYADN</sequence>
<reference evidence="1 2" key="2">
    <citation type="submission" date="2007-04" db="EMBL/GenBank/DDBJ databases">
        <title>Draft genome sequence of Dorea longicatena (DSM 13814).</title>
        <authorList>
            <person name="Sudarsanam P."/>
            <person name="Ley R."/>
            <person name="Guruge J."/>
            <person name="Turnbaugh P.J."/>
            <person name="Mahowald M."/>
            <person name="Liep D."/>
            <person name="Gordon J."/>
        </authorList>
    </citation>
    <scope>NUCLEOTIDE SEQUENCE [LARGE SCALE GENOMIC DNA]</scope>
    <source>
        <strain evidence="1 2">DSM 13814</strain>
    </source>
</reference>
<dbReference type="HOGENOM" id="CLU_1110121_0_0_9"/>
<evidence type="ECO:0008006" key="3">
    <source>
        <dbReference type="Google" id="ProtNLM"/>
    </source>
</evidence>
<dbReference type="EMBL" id="AAXB02000004">
    <property type="protein sequence ID" value="EDM63547.1"/>
    <property type="molecule type" value="Genomic_DNA"/>
</dbReference>
<proteinExistence type="predicted"/>
<protein>
    <recommendedName>
        <fullName evidence="3">DUF4866 domain-containing protein</fullName>
    </recommendedName>
</protein>
<accession>A6BFZ1</accession>
<dbReference type="AlphaFoldDB" id="A6BFZ1"/>
<organism evidence="1 2">
    <name type="scientific">Dorea longicatena DSM 13814</name>
    <dbReference type="NCBI Taxonomy" id="411462"/>
    <lineage>
        <taxon>Bacteria</taxon>
        <taxon>Bacillati</taxon>
        <taxon>Bacillota</taxon>
        <taxon>Clostridia</taxon>
        <taxon>Lachnospirales</taxon>
        <taxon>Lachnospiraceae</taxon>
        <taxon>Dorea</taxon>
    </lineage>
</organism>